<dbReference type="CDD" id="cd00761">
    <property type="entry name" value="Glyco_tranf_GTA_type"/>
    <property type="match status" value="1"/>
</dbReference>
<evidence type="ECO:0000256" key="1">
    <source>
        <dbReference type="SAM" id="Phobius"/>
    </source>
</evidence>
<dbReference type="GO" id="GO:0016758">
    <property type="term" value="F:hexosyltransferase activity"/>
    <property type="evidence" value="ECO:0007669"/>
    <property type="project" value="UniProtKB-ARBA"/>
</dbReference>
<feature type="transmembrane region" description="Helical" evidence="1">
    <location>
        <begin position="272"/>
        <end position="291"/>
    </location>
</feature>
<gene>
    <name evidence="3" type="ORF">LMK00_00615</name>
</gene>
<organism evidence="3 4">
    <name type="scientific">Lactococcus formosensis</name>
    <dbReference type="NCBI Taxonomy" id="1281486"/>
    <lineage>
        <taxon>Bacteria</taxon>
        <taxon>Bacillati</taxon>
        <taxon>Bacillota</taxon>
        <taxon>Bacilli</taxon>
        <taxon>Lactobacillales</taxon>
        <taxon>Streptococcaceae</taxon>
        <taxon>Lactococcus</taxon>
    </lineage>
</organism>
<dbReference type="InterPro" id="IPR001173">
    <property type="entry name" value="Glyco_trans_2-like"/>
</dbReference>
<protein>
    <submittedName>
        <fullName evidence="3">Glycosyltransferase family 2 protein</fullName>
    </submittedName>
</protein>
<keyword evidence="1" id="KW-1133">Transmembrane helix</keyword>
<reference evidence="3" key="1">
    <citation type="journal article" date="2022" name="Front. Microbiol.">
        <title>Feed Insects as a Reservoir of Granadaene-Producing Lactococci.</title>
        <authorList>
            <person name="Neuzil-Bunesova V."/>
            <person name="Ramirez Garcia A."/>
            <person name="Modrackova N."/>
            <person name="Makovska M."/>
            <person name="Sabolova M."/>
            <person name="Sproer C."/>
            <person name="Bunk B."/>
            <person name="Blom J."/>
            <person name="Schwab C."/>
        </authorList>
    </citation>
    <scope>NUCLEOTIDE SEQUENCE</scope>
    <source>
        <strain evidence="3">I4/6O</strain>
    </source>
</reference>
<dbReference type="EMBL" id="CP086395">
    <property type="protein sequence ID" value="USJ20526.1"/>
    <property type="molecule type" value="Genomic_DNA"/>
</dbReference>
<feature type="domain" description="Glycosyltransferase 2-like" evidence="2">
    <location>
        <begin position="6"/>
        <end position="167"/>
    </location>
</feature>
<dbReference type="Proteomes" id="UP001056730">
    <property type="component" value="Chromosome"/>
</dbReference>
<proteinExistence type="predicted"/>
<name>A0A9Q8Y2D2_9LACT</name>
<dbReference type="PANTHER" id="PTHR22916:SF3">
    <property type="entry name" value="UDP-GLCNAC:BETAGAL BETA-1,3-N-ACETYLGLUCOSAMINYLTRANSFERASE-LIKE PROTEIN 1"/>
    <property type="match status" value="1"/>
</dbReference>
<keyword evidence="1" id="KW-0812">Transmembrane</keyword>
<evidence type="ECO:0000259" key="2">
    <source>
        <dbReference type="Pfam" id="PF00535"/>
    </source>
</evidence>
<dbReference type="RefSeq" id="WP_252175520.1">
    <property type="nucleotide sequence ID" value="NZ_CP086395.1"/>
</dbReference>
<evidence type="ECO:0000313" key="4">
    <source>
        <dbReference type="Proteomes" id="UP001056730"/>
    </source>
</evidence>
<sequence>MDNSLTIITPTYNRAYTLEALYHSLIQQTDLDFLWLVVDDGSTDSTKELISQFIEQNIIKIRYIKQKNQGKHIAWNTGVSNANTAISFILDSDDTLVKEAVEIIKSDWKLAQKDDLIGIAYLWGAGNREKVVGKEFPKNYMIDTLNNVKYNLGIGGDKAIAYDTEKLKSVPFPQIPGERFLSEGVVWKQLSHKGKMLFINKIIYIANYAEDGLTKSGSRVLLIKNPIGLMLNCKLTMTKEFTLKVRVKFGLLYIAYGFFAKKRVGEIISESGQVALIAPLIPFGWIIYIIWCHKYKDKLVK</sequence>
<dbReference type="SUPFAM" id="SSF53448">
    <property type="entry name" value="Nucleotide-diphospho-sugar transferases"/>
    <property type="match status" value="1"/>
</dbReference>
<accession>A0A9Q8Y2D2</accession>
<dbReference type="Gene3D" id="3.90.550.10">
    <property type="entry name" value="Spore Coat Polysaccharide Biosynthesis Protein SpsA, Chain A"/>
    <property type="match status" value="1"/>
</dbReference>
<keyword evidence="1" id="KW-0472">Membrane</keyword>
<dbReference type="KEGG" id="lfo:LMK00_00615"/>
<evidence type="ECO:0000313" key="3">
    <source>
        <dbReference type="EMBL" id="USJ20526.1"/>
    </source>
</evidence>
<dbReference type="InterPro" id="IPR029044">
    <property type="entry name" value="Nucleotide-diphossugar_trans"/>
</dbReference>
<dbReference type="AlphaFoldDB" id="A0A9Q8Y2D2"/>
<dbReference type="Pfam" id="PF00535">
    <property type="entry name" value="Glycos_transf_2"/>
    <property type="match status" value="1"/>
</dbReference>
<dbReference type="PANTHER" id="PTHR22916">
    <property type="entry name" value="GLYCOSYLTRANSFERASE"/>
    <property type="match status" value="1"/>
</dbReference>